<proteinExistence type="predicted"/>
<sequence>NDRWGFAICHNDRTEDTVYVDCYREWATKNLRGILATIKEQCNTFHIRKVKGDRYAKGLIEQLLNENGIELEVRDMLPAIYVDFKTLVVSGKIAMPDDNSLKTSLIRTQAFYGRSNTLSIAQERNIHGHGDLANAVVTAAVDASKAPSYIMEPVGVDRGDEGEYDVLHWGLD</sequence>
<feature type="non-terminal residue" evidence="1">
    <location>
        <position position="1"/>
    </location>
</feature>
<name>A0A0F9GD61_9ZZZZ</name>
<evidence type="ECO:0008006" key="2">
    <source>
        <dbReference type="Google" id="ProtNLM"/>
    </source>
</evidence>
<reference evidence="1" key="1">
    <citation type="journal article" date="2015" name="Nature">
        <title>Complex archaea that bridge the gap between prokaryotes and eukaryotes.</title>
        <authorList>
            <person name="Spang A."/>
            <person name="Saw J.H."/>
            <person name="Jorgensen S.L."/>
            <person name="Zaremba-Niedzwiedzka K."/>
            <person name="Martijn J."/>
            <person name="Lind A.E."/>
            <person name="van Eijk R."/>
            <person name="Schleper C."/>
            <person name="Guy L."/>
            <person name="Ettema T.J."/>
        </authorList>
    </citation>
    <scope>NUCLEOTIDE SEQUENCE</scope>
</reference>
<comment type="caution">
    <text evidence="1">The sequence shown here is derived from an EMBL/GenBank/DDBJ whole genome shotgun (WGS) entry which is preliminary data.</text>
</comment>
<accession>A0A0F9GD61</accession>
<dbReference type="Gene3D" id="3.30.420.240">
    <property type="match status" value="1"/>
</dbReference>
<gene>
    <name evidence="1" type="ORF">LCGC14_1841600</name>
</gene>
<dbReference type="AlphaFoldDB" id="A0A0F9GD61"/>
<protein>
    <recommendedName>
        <fullName evidence="2">Terminase large subunit gp17-like C-terminal domain-containing protein</fullName>
    </recommendedName>
</protein>
<organism evidence="1">
    <name type="scientific">marine sediment metagenome</name>
    <dbReference type="NCBI Taxonomy" id="412755"/>
    <lineage>
        <taxon>unclassified sequences</taxon>
        <taxon>metagenomes</taxon>
        <taxon>ecological metagenomes</taxon>
    </lineage>
</organism>
<dbReference type="EMBL" id="LAZR01018353">
    <property type="protein sequence ID" value="KKL96733.1"/>
    <property type="molecule type" value="Genomic_DNA"/>
</dbReference>
<evidence type="ECO:0000313" key="1">
    <source>
        <dbReference type="EMBL" id="KKL96733.1"/>
    </source>
</evidence>